<sequence>MIERAYREGSRLGLAVWTQDEAGPYPTRPYPGQSWAQQGQPKQQPHEYVRNGTAKLLTLFCPGSGELRARGVFRAPNAVLHPWLQQELTAILSQLAPPAPVTRANHAMWESWQQGLQARITLPAKLPTLRLLLVWDNLQGHLTPSLVLWLFSHGVMPLYTPLSGSWLNMAESIQRIIVRRALAGQYPQTPEQIIGALEATVTGWNQAPTPFHWGGKRYARRVRHRQRQHALGGSGACMRLSIRCRSTTLQKYLYRFRCQATH</sequence>
<reference evidence="3" key="1">
    <citation type="submission" date="2018-09" db="EMBL/GenBank/DDBJ databases">
        <authorList>
            <person name="Zhu H."/>
        </authorList>
    </citation>
    <scope>NUCLEOTIDE SEQUENCE [LARGE SCALE GENOMIC DNA]</scope>
    <source>
        <strain evidence="3">K1S02-23</strain>
    </source>
</reference>
<gene>
    <name evidence="2" type="ORF">D3878_18280</name>
</gene>
<feature type="region of interest" description="Disordered" evidence="1">
    <location>
        <begin position="26"/>
        <end position="46"/>
    </location>
</feature>
<dbReference type="AlphaFoldDB" id="A0A3A3G7M1"/>
<keyword evidence="3" id="KW-1185">Reference proteome</keyword>
<proteinExistence type="predicted"/>
<protein>
    <submittedName>
        <fullName evidence="2">Transposase</fullName>
    </submittedName>
</protein>
<dbReference type="Proteomes" id="UP000266327">
    <property type="component" value="Unassembled WGS sequence"/>
</dbReference>
<evidence type="ECO:0000313" key="3">
    <source>
        <dbReference type="Proteomes" id="UP000266327"/>
    </source>
</evidence>
<evidence type="ECO:0000313" key="2">
    <source>
        <dbReference type="EMBL" id="RJG04513.1"/>
    </source>
</evidence>
<organism evidence="2 3">
    <name type="scientific">Noviherbaspirillum sedimenti</name>
    <dbReference type="NCBI Taxonomy" id="2320865"/>
    <lineage>
        <taxon>Bacteria</taxon>
        <taxon>Pseudomonadati</taxon>
        <taxon>Pseudomonadota</taxon>
        <taxon>Betaproteobacteria</taxon>
        <taxon>Burkholderiales</taxon>
        <taxon>Oxalobacteraceae</taxon>
        <taxon>Noviherbaspirillum</taxon>
    </lineage>
</organism>
<dbReference type="OrthoDB" id="2375382at2"/>
<evidence type="ECO:0000256" key="1">
    <source>
        <dbReference type="SAM" id="MobiDB-lite"/>
    </source>
</evidence>
<dbReference type="EMBL" id="QYUQ01000002">
    <property type="protein sequence ID" value="RJG04513.1"/>
    <property type="molecule type" value="Genomic_DNA"/>
</dbReference>
<feature type="compositionally biased region" description="Polar residues" evidence="1">
    <location>
        <begin position="34"/>
        <end position="43"/>
    </location>
</feature>
<name>A0A3A3G7M1_9BURK</name>
<accession>A0A3A3G7M1</accession>
<comment type="caution">
    <text evidence="2">The sequence shown here is derived from an EMBL/GenBank/DDBJ whole genome shotgun (WGS) entry which is preliminary data.</text>
</comment>